<dbReference type="GO" id="GO:0015288">
    <property type="term" value="F:porin activity"/>
    <property type="evidence" value="ECO:0007669"/>
    <property type="project" value="TreeGrafter"/>
</dbReference>
<evidence type="ECO:0000256" key="6">
    <source>
        <dbReference type="ARBA" id="ARBA00023136"/>
    </source>
</evidence>
<comment type="similarity">
    <text evidence="2">Belongs to the outer membrane factor (OMF) (TC 1.B.17) family.</text>
</comment>
<keyword evidence="4" id="KW-1134">Transmembrane beta strand</keyword>
<evidence type="ECO:0000256" key="1">
    <source>
        <dbReference type="ARBA" id="ARBA00004442"/>
    </source>
</evidence>
<dbReference type="RefSeq" id="WP_073349001.1">
    <property type="nucleotide sequence ID" value="NZ_FQVD01000001.1"/>
</dbReference>
<comment type="subcellular location">
    <subcellularLocation>
        <location evidence="1">Cell outer membrane</location>
    </subcellularLocation>
</comment>
<dbReference type="AlphaFoldDB" id="A0A1M4SIX0"/>
<dbReference type="EMBL" id="FQVD01000001">
    <property type="protein sequence ID" value="SHE32155.1"/>
    <property type="molecule type" value="Genomic_DNA"/>
</dbReference>
<organism evidence="9 10">
    <name type="scientific">Bacteroides faecichinchillae</name>
    <dbReference type="NCBI Taxonomy" id="871325"/>
    <lineage>
        <taxon>Bacteria</taxon>
        <taxon>Pseudomonadati</taxon>
        <taxon>Bacteroidota</taxon>
        <taxon>Bacteroidia</taxon>
        <taxon>Bacteroidales</taxon>
        <taxon>Bacteroidaceae</taxon>
        <taxon>Bacteroides</taxon>
    </lineage>
</organism>
<sequence length="499" mass="57506">MKKIYNYLIAAVFFCTPFVTVDAQQSVVLDLNRTIELANDSSLEAFRTQNMYFSGYWEYRTYQANRLPSLTMNLTPAQYNRDITKRYDSQSNLDVYRTQQSYYAYGGLSVKQNFDLTGGTFYLESNLTYMRNFGDSKTTQFTSVPIRIGYSQSLLGYNAFKWERKIEPLKYERVKKEFLYNVEKVSEKATSYFFSLAMAQAEYDLAKENMASSDTLYRIGEQRYKIAAISQADLLTLKLDRVNAENSLKNKAIDLKRAMFTLASFLNLDKNTQIKLELPSHLNDLQIPVDLALQWGRSNNPQLLELKQNILEAERSVDKTKKESRFNASVNASIGFNQVAETFGDVYHKPMQQDLVSVSVSIPLIDWGVRKGKFNMAQNNLNVVKISSRQNEISIEEEVIMTVNDFNIQEQLIGSAEEALDLAVLAYDQTRQRFIIGKADINSLTLSQNRQQQAQRNYISALQEYWMNYYKIRRLTLFDFATGVSLSDRFDFNGGNIVK</sequence>
<keyword evidence="10" id="KW-1185">Reference proteome</keyword>
<keyword evidence="8" id="KW-0732">Signal</keyword>
<evidence type="ECO:0000256" key="2">
    <source>
        <dbReference type="ARBA" id="ARBA00007613"/>
    </source>
</evidence>
<evidence type="ECO:0000256" key="7">
    <source>
        <dbReference type="ARBA" id="ARBA00023237"/>
    </source>
</evidence>
<proteinExistence type="inferred from homology"/>
<evidence type="ECO:0000256" key="4">
    <source>
        <dbReference type="ARBA" id="ARBA00022452"/>
    </source>
</evidence>
<keyword evidence="7" id="KW-0998">Cell outer membrane</keyword>
<dbReference type="PANTHER" id="PTHR30026">
    <property type="entry name" value="OUTER MEMBRANE PROTEIN TOLC"/>
    <property type="match status" value="1"/>
</dbReference>
<keyword evidence="6" id="KW-0472">Membrane</keyword>
<accession>A0A1M4SIX0</accession>
<evidence type="ECO:0000256" key="5">
    <source>
        <dbReference type="ARBA" id="ARBA00022692"/>
    </source>
</evidence>
<dbReference type="GO" id="GO:1990281">
    <property type="term" value="C:efflux pump complex"/>
    <property type="evidence" value="ECO:0007669"/>
    <property type="project" value="TreeGrafter"/>
</dbReference>
<dbReference type="GO" id="GO:0009279">
    <property type="term" value="C:cell outer membrane"/>
    <property type="evidence" value="ECO:0007669"/>
    <property type="project" value="UniProtKB-SubCell"/>
</dbReference>
<keyword evidence="5" id="KW-0812">Transmembrane</keyword>
<evidence type="ECO:0000313" key="10">
    <source>
        <dbReference type="Proteomes" id="UP000184436"/>
    </source>
</evidence>
<name>A0A1M4SIX0_9BACE</name>
<feature type="signal peptide" evidence="8">
    <location>
        <begin position="1"/>
        <end position="23"/>
    </location>
</feature>
<feature type="chain" id="PRO_5030031021" evidence="8">
    <location>
        <begin position="24"/>
        <end position="499"/>
    </location>
</feature>
<gene>
    <name evidence="9" type="ORF">SAMN05444349_101150</name>
</gene>
<dbReference type="OrthoDB" id="940457at2"/>
<dbReference type="InterPro" id="IPR003423">
    <property type="entry name" value="OMP_efflux"/>
</dbReference>
<keyword evidence="3" id="KW-0813">Transport</keyword>
<evidence type="ECO:0000256" key="3">
    <source>
        <dbReference type="ARBA" id="ARBA00022448"/>
    </source>
</evidence>
<dbReference type="GO" id="GO:0015562">
    <property type="term" value="F:efflux transmembrane transporter activity"/>
    <property type="evidence" value="ECO:0007669"/>
    <property type="project" value="InterPro"/>
</dbReference>
<dbReference type="InterPro" id="IPR051906">
    <property type="entry name" value="TolC-like"/>
</dbReference>
<dbReference type="Pfam" id="PF02321">
    <property type="entry name" value="OEP"/>
    <property type="match status" value="1"/>
</dbReference>
<dbReference type="Gene3D" id="1.20.1600.10">
    <property type="entry name" value="Outer membrane efflux proteins (OEP)"/>
    <property type="match status" value="1"/>
</dbReference>
<reference evidence="9 10" key="1">
    <citation type="submission" date="2016-11" db="EMBL/GenBank/DDBJ databases">
        <authorList>
            <person name="Jaros S."/>
            <person name="Januszkiewicz K."/>
            <person name="Wedrychowicz H."/>
        </authorList>
    </citation>
    <scope>NUCLEOTIDE SEQUENCE [LARGE SCALE GENOMIC DNA]</scope>
    <source>
        <strain evidence="9 10">DSM 26883</strain>
    </source>
</reference>
<dbReference type="SUPFAM" id="SSF56954">
    <property type="entry name" value="Outer membrane efflux proteins (OEP)"/>
    <property type="match status" value="1"/>
</dbReference>
<dbReference type="STRING" id="871325.SAMN05444349_101150"/>
<evidence type="ECO:0000313" key="9">
    <source>
        <dbReference type="EMBL" id="SHE32155.1"/>
    </source>
</evidence>
<protein>
    <submittedName>
        <fullName evidence="9">Outer membrane protein TolC</fullName>
    </submittedName>
</protein>
<dbReference type="Proteomes" id="UP000184436">
    <property type="component" value="Unassembled WGS sequence"/>
</dbReference>
<evidence type="ECO:0000256" key="8">
    <source>
        <dbReference type="SAM" id="SignalP"/>
    </source>
</evidence>
<dbReference type="PANTHER" id="PTHR30026:SF20">
    <property type="entry name" value="OUTER MEMBRANE PROTEIN TOLC"/>
    <property type="match status" value="1"/>
</dbReference>